<sequence>MRPSILKLFGIGALAAIMLGATRPASADDLIGMTTVYETRHEDTLPDIARRFDLGYVEIRTANPDIDPWLPGAGHWLQLPTRHIIPQAPRHGIVINLPELRLYYFGAKGEVRTFPLGIGREGGETPVGTTKVRAKRMNPTWVPTASEHAENPDLPQAVGPGPDNPMGIRALYLAWHGYAIHGTNKPYSIGRRDSHGCIRLYPEDIEALYDMVPVGTPVTVVNQPIKAGWSNGEFYVEVHPYQSDADTIETGGKPETEAAIDVDDLVVHMAGEATGRIDWPAVERAKRERTGMPVRVSLPDDITFAPQ</sequence>
<keyword evidence="4" id="KW-0808">Transferase</keyword>
<keyword evidence="7 9" id="KW-0573">Peptidoglycan synthesis</keyword>
<dbReference type="CDD" id="cd16913">
    <property type="entry name" value="YkuD_like"/>
    <property type="match status" value="1"/>
</dbReference>
<proteinExistence type="inferred from homology"/>
<dbReference type="Pfam" id="PF03734">
    <property type="entry name" value="YkuD"/>
    <property type="match status" value="1"/>
</dbReference>
<evidence type="ECO:0000256" key="6">
    <source>
        <dbReference type="ARBA" id="ARBA00022960"/>
    </source>
</evidence>
<dbReference type="InterPro" id="IPR018392">
    <property type="entry name" value="LysM"/>
</dbReference>
<feature type="chain" id="PRO_5026685663" evidence="10">
    <location>
        <begin position="28"/>
        <end position="307"/>
    </location>
</feature>
<comment type="similarity">
    <text evidence="2">Belongs to the YkuD family.</text>
</comment>
<evidence type="ECO:0000259" key="11">
    <source>
        <dbReference type="PROSITE" id="PS52029"/>
    </source>
</evidence>
<dbReference type="UniPathway" id="UPA00219"/>
<dbReference type="InterPro" id="IPR038063">
    <property type="entry name" value="Transpep_catalytic_dom"/>
</dbReference>
<dbReference type="GO" id="GO:0071555">
    <property type="term" value="P:cell wall organization"/>
    <property type="evidence" value="ECO:0007669"/>
    <property type="project" value="UniProtKB-UniRule"/>
</dbReference>
<dbReference type="GO" id="GO:0018104">
    <property type="term" value="P:peptidoglycan-protein cross-linking"/>
    <property type="evidence" value="ECO:0007669"/>
    <property type="project" value="TreeGrafter"/>
</dbReference>
<dbReference type="InterPro" id="IPR036779">
    <property type="entry name" value="LysM_dom_sf"/>
</dbReference>
<keyword evidence="6 9" id="KW-0133">Cell shape</keyword>
<keyword evidence="8 9" id="KW-0961">Cell wall biogenesis/degradation</keyword>
<evidence type="ECO:0000256" key="2">
    <source>
        <dbReference type="ARBA" id="ARBA00005992"/>
    </source>
</evidence>
<dbReference type="CDD" id="cd00118">
    <property type="entry name" value="LysM"/>
    <property type="match status" value="1"/>
</dbReference>
<evidence type="ECO:0000256" key="7">
    <source>
        <dbReference type="ARBA" id="ARBA00022984"/>
    </source>
</evidence>
<dbReference type="GO" id="GO:0016757">
    <property type="term" value="F:glycosyltransferase activity"/>
    <property type="evidence" value="ECO:0007669"/>
    <property type="project" value="UniProtKB-KW"/>
</dbReference>
<dbReference type="InterPro" id="IPR005490">
    <property type="entry name" value="LD_TPept_cat_dom"/>
</dbReference>
<feature type="signal peptide" evidence="10">
    <location>
        <begin position="1"/>
        <end position="27"/>
    </location>
</feature>
<evidence type="ECO:0000313" key="13">
    <source>
        <dbReference type="Proteomes" id="UP000468901"/>
    </source>
</evidence>
<keyword evidence="10" id="KW-0732">Signal</keyword>
<dbReference type="EMBL" id="WESC01000004">
    <property type="protein sequence ID" value="KAB7741333.1"/>
    <property type="molecule type" value="Genomic_DNA"/>
</dbReference>
<dbReference type="FunFam" id="2.40.440.10:FF:000002">
    <property type="entry name" value="L,D-transpeptidase ErfK/SrfK"/>
    <property type="match status" value="1"/>
</dbReference>
<dbReference type="Proteomes" id="UP000468901">
    <property type="component" value="Unassembled WGS sequence"/>
</dbReference>
<comment type="caution">
    <text evidence="12">The sequence shown here is derived from an EMBL/GenBank/DDBJ whole genome shotgun (WGS) entry which is preliminary data.</text>
</comment>
<dbReference type="GO" id="GO:0008360">
    <property type="term" value="P:regulation of cell shape"/>
    <property type="evidence" value="ECO:0007669"/>
    <property type="project" value="UniProtKB-UniRule"/>
</dbReference>
<keyword evidence="3" id="KW-0328">Glycosyltransferase</keyword>
<evidence type="ECO:0000256" key="10">
    <source>
        <dbReference type="SAM" id="SignalP"/>
    </source>
</evidence>
<evidence type="ECO:0000256" key="1">
    <source>
        <dbReference type="ARBA" id="ARBA00004752"/>
    </source>
</evidence>
<keyword evidence="13" id="KW-1185">Reference proteome</keyword>
<dbReference type="SUPFAM" id="SSF141523">
    <property type="entry name" value="L,D-transpeptidase catalytic domain-like"/>
    <property type="match status" value="1"/>
</dbReference>
<feature type="active site" description="Nucleophile" evidence="9">
    <location>
        <position position="197"/>
    </location>
</feature>
<protein>
    <submittedName>
        <fullName evidence="12">L,D-transpeptidase family protein</fullName>
    </submittedName>
</protein>
<dbReference type="GO" id="GO:0005576">
    <property type="term" value="C:extracellular region"/>
    <property type="evidence" value="ECO:0007669"/>
    <property type="project" value="TreeGrafter"/>
</dbReference>
<dbReference type="Gene3D" id="3.10.350.10">
    <property type="entry name" value="LysM domain"/>
    <property type="match status" value="1"/>
</dbReference>
<comment type="pathway">
    <text evidence="1 9">Cell wall biogenesis; peptidoglycan biosynthesis.</text>
</comment>
<dbReference type="AlphaFoldDB" id="A0A6N6VM54"/>
<name>A0A6N6VM54_9HYPH</name>
<dbReference type="PROSITE" id="PS52029">
    <property type="entry name" value="LD_TPASE"/>
    <property type="match status" value="1"/>
</dbReference>
<feature type="domain" description="L,D-TPase catalytic" evidence="11">
    <location>
        <begin position="91"/>
        <end position="221"/>
    </location>
</feature>
<dbReference type="PANTHER" id="PTHR30582">
    <property type="entry name" value="L,D-TRANSPEPTIDASE"/>
    <property type="match status" value="1"/>
</dbReference>
<accession>A0A6N6VM54</accession>
<feature type="active site" description="Proton donor/acceptor" evidence="9">
    <location>
        <position position="181"/>
    </location>
</feature>
<gene>
    <name evidence="12" type="ORF">F2P47_06210</name>
</gene>
<evidence type="ECO:0000256" key="5">
    <source>
        <dbReference type="ARBA" id="ARBA00022801"/>
    </source>
</evidence>
<evidence type="ECO:0000256" key="3">
    <source>
        <dbReference type="ARBA" id="ARBA00022676"/>
    </source>
</evidence>
<dbReference type="Gene3D" id="2.40.440.10">
    <property type="entry name" value="L,D-transpeptidase catalytic domain-like"/>
    <property type="match status" value="1"/>
</dbReference>
<keyword evidence="5" id="KW-0378">Hydrolase</keyword>
<evidence type="ECO:0000256" key="8">
    <source>
        <dbReference type="ARBA" id="ARBA00023316"/>
    </source>
</evidence>
<reference evidence="12 13" key="1">
    <citation type="submission" date="2019-09" db="EMBL/GenBank/DDBJ databases">
        <title>Parvibaculum sedimenti sp. nov., isolated from sediment.</title>
        <authorList>
            <person name="Wang Y."/>
        </authorList>
    </citation>
    <scope>NUCLEOTIDE SEQUENCE [LARGE SCALE GENOMIC DNA]</scope>
    <source>
        <strain evidence="12 13">HXT-9</strain>
    </source>
</reference>
<dbReference type="RefSeq" id="WP_152215317.1">
    <property type="nucleotide sequence ID" value="NZ_JBAQYD010000343.1"/>
</dbReference>
<dbReference type="GO" id="GO:0071972">
    <property type="term" value="F:peptidoglycan L,D-transpeptidase activity"/>
    <property type="evidence" value="ECO:0007669"/>
    <property type="project" value="TreeGrafter"/>
</dbReference>
<evidence type="ECO:0000313" key="12">
    <source>
        <dbReference type="EMBL" id="KAB7741333.1"/>
    </source>
</evidence>
<evidence type="ECO:0000256" key="9">
    <source>
        <dbReference type="PROSITE-ProRule" id="PRU01373"/>
    </source>
</evidence>
<organism evidence="12 13">
    <name type="scientific">Parvibaculum sedimenti</name>
    <dbReference type="NCBI Taxonomy" id="2608632"/>
    <lineage>
        <taxon>Bacteria</taxon>
        <taxon>Pseudomonadati</taxon>
        <taxon>Pseudomonadota</taxon>
        <taxon>Alphaproteobacteria</taxon>
        <taxon>Hyphomicrobiales</taxon>
        <taxon>Parvibaculaceae</taxon>
        <taxon>Parvibaculum</taxon>
    </lineage>
</organism>
<evidence type="ECO:0000256" key="4">
    <source>
        <dbReference type="ARBA" id="ARBA00022679"/>
    </source>
</evidence>
<dbReference type="PANTHER" id="PTHR30582:SF24">
    <property type="entry name" value="L,D-TRANSPEPTIDASE ERFK_SRFK-RELATED"/>
    <property type="match status" value="1"/>
</dbReference>
<dbReference type="InterPro" id="IPR050979">
    <property type="entry name" value="LD-transpeptidase"/>
</dbReference>